<evidence type="ECO:0000256" key="1">
    <source>
        <dbReference type="ARBA" id="ARBA00007435"/>
    </source>
</evidence>
<protein>
    <submittedName>
        <fullName evidence="3">GIY-YIG domain-containing protein</fullName>
    </submittedName>
</protein>
<sequence>MAYVYILECKDGTLYTGWTTNIEERVKKHNEGKGAKYTRGRTPVELRYLEILETKQDAMRREYEIKKLSRQDKKRLFKVEKLDNKSRN</sequence>
<keyword evidence="4" id="KW-1185">Reference proteome</keyword>
<dbReference type="EMBL" id="LGSS01000004">
    <property type="protein sequence ID" value="KNF09150.1"/>
    <property type="molecule type" value="Genomic_DNA"/>
</dbReference>
<name>A0A0L0WCL0_GOTPU</name>
<organism evidence="3 4">
    <name type="scientific">Gottschalkia purinilytica</name>
    <name type="common">Clostridium purinilyticum</name>
    <dbReference type="NCBI Taxonomy" id="1503"/>
    <lineage>
        <taxon>Bacteria</taxon>
        <taxon>Bacillati</taxon>
        <taxon>Bacillota</taxon>
        <taxon>Tissierellia</taxon>
        <taxon>Tissierellales</taxon>
        <taxon>Gottschalkiaceae</taxon>
        <taxon>Gottschalkia</taxon>
    </lineage>
</organism>
<dbReference type="PANTHER" id="PTHR34477">
    <property type="entry name" value="UPF0213 PROTEIN YHBQ"/>
    <property type="match status" value="1"/>
</dbReference>
<dbReference type="Proteomes" id="UP000037267">
    <property type="component" value="Unassembled WGS sequence"/>
</dbReference>
<dbReference type="InterPro" id="IPR050190">
    <property type="entry name" value="UPF0213_domain"/>
</dbReference>
<dbReference type="STRING" id="1503.CLPU_4c01960"/>
<feature type="domain" description="GIY-YIG" evidence="2">
    <location>
        <begin position="1"/>
        <end position="76"/>
    </location>
</feature>
<evidence type="ECO:0000259" key="2">
    <source>
        <dbReference type="PROSITE" id="PS50164"/>
    </source>
</evidence>
<dbReference type="CDD" id="cd10456">
    <property type="entry name" value="GIY-YIG_UPF0213"/>
    <property type="match status" value="1"/>
</dbReference>
<dbReference type="RefSeq" id="WP_050354720.1">
    <property type="nucleotide sequence ID" value="NZ_LGSS01000004.1"/>
</dbReference>
<dbReference type="PANTHER" id="PTHR34477:SF1">
    <property type="entry name" value="UPF0213 PROTEIN YHBQ"/>
    <property type="match status" value="1"/>
</dbReference>
<gene>
    <name evidence="3" type="ORF">CLPU_4c01960</name>
</gene>
<dbReference type="PATRIC" id="fig|1503.3.peg.2426"/>
<proteinExistence type="inferred from homology"/>
<dbReference type="Pfam" id="PF01541">
    <property type="entry name" value="GIY-YIG"/>
    <property type="match status" value="1"/>
</dbReference>
<comment type="caution">
    <text evidence="3">The sequence shown here is derived from an EMBL/GenBank/DDBJ whole genome shotgun (WGS) entry which is preliminary data.</text>
</comment>
<dbReference type="OrthoDB" id="9807770at2"/>
<evidence type="ECO:0000313" key="3">
    <source>
        <dbReference type="EMBL" id="KNF09150.1"/>
    </source>
</evidence>
<reference evidence="4" key="1">
    <citation type="submission" date="2015-07" db="EMBL/GenBank/DDBJ databases">
        <title>Draft genome sequence of the purine-degrading Gottschalkia purinilyticum DSM 1384 (formerly Clostridium purinilyticum).</title>
        <authorList>
            <person name="Poehlein A."/>
            <person name="Schiel-Bengelsdorf B."/>
            <person name="Bengelsdorf F.R."/>
            <person name="Daniel R."/>
            <person name="Duerre P."/>
        </authorList>
    </citation>
    <scope>NUCLEOTIDE SEQUENCE [LARGE SCALE GENOMIC DNA]</scope>
    <source>
        <strain evidence="4">DSM 1384</strain>
    </source>
</reference>
<dbReference type="InterPro" id="IPR035901">
    <property type="entry name" value="GIY-YIG_endonuc_sf"/>
</dbReference>
<dbReference type="InterPro" id="IPR000305">
    <property type="entry name" value="GIY-YIG_endonuc"/>
</dbReference>
<evidence type="ECO:0000313" key="4">
    <source>
        <dbReference type="Proteomes" id="UP000037267"/>
    </source>
</evidence>
<dbReference type="Gene3D" id="3.40.1440.10">
    <property type="entry name" value="GIY-YIG endonuclease"/>
    <property type="match status" value="1"/>
</dbReference>
<dbReference type="PROSITE" id="PS50164">
    <property type="entry name" value="GIY_YIG"/>
    <property type="match status" value="1"/>
</dbReference>
<comment type="similarity">
    <text evidence="1">Belongs to the UPF0213 family.</text>
</comment>
<dbReference type="SMART" id="SM00465">
    <property type="entry name" value="GIYc"/>
    <property type="match status" value="1"/>
</dbReference>
<dbReference type="SUPFAM" id="SSF82771">
    <property type="entry name" value="GIY-YIG endonuclease"/>
    <property type="match status" value="1"/>
</dbReference>
<accession>A0A0L0WCL0</accession>
<dbReference type="AlphaFoldDB" id="A0A0L0WCL0"/>